<dbReference type="Pfam" id="PF02645">
    <property type="entry name" value="DegV"/>
    <property type="match status" value="1"/>
</dbReference>
<dbReference type="Gene3D" id="3.40.50.10170">
    <property type="match status" value="1"/>
</dbReference>
<reference evidence="2 3" key="1">
    <citation type="submission" date="2016-10" db="EMBL/GenBank/DDBJ databases">
        <authorList>
            <person name="de Groot N.N."/>
        </authorList>
    </citation>
    <scope>NUCLEOTIDE SEQUENCE [LARGE SCALE GENOMIC DNA]</scope>
    <source>
        <strain evidence="2 3">DSM 1283</strain>
    </source>
</reference>
<dbReference type="PANTHER" id="PTHR33434">
    <property type="entry name" value="DEGV DOMAIN-CONTAINING PROTEIN DR_1986-RELATED"/>
    <property type="match status" value="1"/>
</dbReference>
<dbReference type="STRING" id="1527.SAMN04489757_10178"/>
<dbReference type="InterPro" id="IPR043168">
    <property type="entry name" value="DegV_C"/>
</dbReference>
<keyword evidence="1" id="KW-0446">Lipid-binding</keyword>
<dbReference type="Proteomes" id="UP000198806">
    <property type="component" value="Unassembled WGS sequence"/>
</dbReference>
<name>A0A1I5BM22_9FIRM</name>
<dbReference type="InterPro" id="IPR050270">
    <property type="entry name" value="DegV_domain_contain"/>
</dbReference>
<dbReference type="NCBIfam" id="TIGR00762">
    <property type="entry name" value="DegV"/>
    <property type="match status" value="1"/>
</dbReference>
<dbReference type="RefSeq" id="WP_091683471.1">
    <property type="nucleotide sequence ID" value="NZ_BAABFM010000003.1"/>
</dbReference>
<proteinExistence type="predicted"/>
<evidence type="ECO:0000313" key="3">
    <source>
        <dbReference type="Proteomes" id="UP000198806"/>
    </source>
</evidence>
<accession>A0A1I5BM22</accession>
<gene>
    <name evidence="2" type="ORF">SAMN04489757_10178</name>
</gene>
<dbReference type="EMBL" id="FOWD01000001">
    <property type="protein sequence ID" value="SFN75521.1"/>
    <property type="molecule type" value="Genomic_DNA"/>
</dbReference>
<dbReference type="OrthoDB" id="9781230at2"/>
<dbReference type="InterPro" id="IPR003797">
    <property type="entry name" value="DegV"/>
</dbReference>
<sequence>MNNIKVIADSTCDLSKDLLERYDISIIPLCINMDDRSYKDGIDIAPEDIFAWSDKTGNTPKTAAPVLNDAIEFIKPYVEANKDIIFIGISEDMSSTCNVMRLAGEFYNYHHKIYSINSKSLSTGIGFQVLKAATMAEEGYSAEEIVHYISDVMRDKVKASFIVDTLIYLARGGRCSTVTALIGNTLKLKPMIVVSEGKMSVGKKYRGSHKAVLLKYAKDLKENLLSADTDRVFITHSGCEDEVVEELYDFLKGLNVFKEITVTRAGGVITSHCGPKTLGILYVTK</sequence>
<protein>
    <submittedName>
        <fullName evidence="2">EDD domain protein, DegV family</fullName>
    </submittedName>
</protein>
<keyword evidence="3" id="KW-1185">Reference proteome</keyword>
<dbReference type="PANTHER" id="PTHR33434:SF2">
    <property type="entry name" value="FATTY ACID-BINDING PROTEIN TM_1468"/>
    <property type="match status" value="1"/>
</dbReference>
<dbReference type="AlphaFoldDB" id="A0A1I5BM22"/>
<dbReference type="SUPFAM" id="SSF82549">
    <property type="entry name" value="DAK1/DegV-like"/>
    <property type="match status" value="1"/>
</dbReference>
<dbReference type="PROSITE" id="PS51482">
    <property type="entry name" value="DEGV"/>
    <property type="match status" value="1"/>
</dbReference>
<dbReference type="Gene3D" id="3.30.1180.10">
    <property type="match status" value="1"/>
</dbReference>
<dbReference type="GO" id="GO:0008289">
    <property type="term" value="F:lipid binding"/>
    <property type="evidence" value="ECO:0007669"/>
    <property type="project" value="UniProtKB-KW"/>
</dbReference>
<evidence type="ECO:0000256" key="1">
    <source>
        <dbReference type="ARBA" id="ARBA00023121"/>
    </source>
</evidence>
<evidence type="ECO:0000313" key="2">
    <source>
        <dbReference type="EMBL" id="SFN75521.1"/>
    </source>
</evidence>
<organism evidence="2 3">
    <name type="scientific">Anaerocolumna aminovalerica</name>
    <dbReference type="NCBI Taxonomy" id="1527"/>
    <lineage>
        <taxon>Bacteria</taxon>
        <taxon>Bacillati</taxon>
        <taxon>Bacillota</taxon>
        <taxon>Clostridia</taxon>
        <taxon>Lachnospirales</taxon>
        <taxon>Lachnospiraceae</taxon>
        <taxon>Anaerocolumna</taxon>
    </lineage>
</organism>